<evidence type="ECO:0000256" key="2">
    <source>
        <dbReference type="ARBA" id="ARBA00022679"/>
    </source>
</evidence>
<keyword evidence="3 5" id="KW-0949">S-adenosyl-L-methionine</keyword>
<dbReference type="SUPFAM" id="SSF53335">
    <property type="entry name" value="S-adenosyl-L-methionine-dependent methyltransferases"/>
    <property type="match status" value="1"/>
</dbReference>
<comment type="similarity">
    <text evidence="5">Belongs to the class I-like SAM-binding methyltransferase superfamily. RsmB/NOP family.</text>
</comment>
<dbReference type="PRINTS" id="PR02008">
    <property type="entry name" value="RCMTFAMILY"/>
</dbReference>
<keyword evidence="2 5" id="KW-0808">Transferase</keyword>
<dbReference type="InterPro" id="IPR049560">
    <property type="entry name" value="MeTrfase_RsmB-F_NOP2_cat"/>
</dbReference>
<keyword evidence="4 5" id="KW-0694">RNA-binding</keyword>
<dbReference type="EMBL" id="HBGA01058808">
    <property type="protein sequence ID" value="CAD9010622.1"/>
    <property type="molecule type" value="Transcribed_RNA"/>
</dbReference>
<dbReference type="InterPro" id="IPR001678">
    <property type="entry name" value="MeTrfase_RsmB-F_NOP2_dom"/>
</dbReference>
<dbReference type="Pfam" id="PF01189">
    <property type="entry name" value="Methyltr_RsmB-F"/>
    <property type="match status" value="1"/>
</dbReference>
<dbReference type="CDD" id="cd02440">
    <property type="entry name" value="AdoMet_MTases"/>
    <property type="match status" value="1"/>
</dbReference>
<dbReference type="GO" id="GO:0006355">
    <property type="term" value="P:regulation of DNA-templated transcription"/>
    <property type="evidence" value="ECO:0007669"/>
    <property type="project" value="InterPro"/>
</dbReference>
<keyword evidence="6" id="KW-0175">Coiled coil</keyword>
<feature type="coiled-coil region" evidence="6">
    <location>
        <begin position="396"/>
        <end position="423"/>
    </location>
</feature>
<dbReference type="InterPro" id="IPR035926">
    <property type="entry name" value="NusB-like_sf"/>
</dbReference>
<dbReference type="GO" id="GO:0008173">
    <property type="term" value="F:RNA methyltransferase activity"/>
    <property type="evidence" value="ECO:0007669"/>
    <property type="project" value="InterPro"/>
</dbReference>
<organism evidence="9">
    <name type="scientific">Eutreptiella gymnastica</name>
    <dbReference type="NCBI Taxonomy" id="73025"/>
    <lineage>
        <taxon>Eukaryota</taxon>
        <taxon>Discoba</taxon>
        <taxon>Euglenozoa</taxon>
        <taxon>Euglenida</taxon>
        <taxon>Spirocuta</taxon>
        <taxon>Euglenophyceae</taxon>
        <taxon>Eutreptiales</taxon>
        <taxon>Eutreptiaceae</taxon>
        <taxon>Eutreptiella</taxon>
    </lineage>
</organism>
<feature type="active site" description="Nucleophile" evidence="5">
    <location>
        <position position="501"/>
    </location>
</feature>
<feature type="binding site" evidence="5">
    <location>
        <position position="448"/>
    </location>
    <ligand>
        <name>S-adenosyl-L-methionine</name>
        <dbReference type="ChEBI" id="CHEBI:59789"/>
    </ligand>
</feature>
<gene>
    <name evidence="9" type="ORF">EGYM00392_LOCUS21719</name>
</gene>
<reference evidence="9" key="1">
    <citation type="submission" date="2021-01" db="EMBL/GenBank/DDBJ databases">
        <authorList>
            <person name="Corre E."/>
            <person name="Pelletier E."/>
            <person name="Niang G."/>
            <person name="Scheremetjew M."/>
            <person name="Finn R."/>
            <person name="Kale V."/>
            <person name="Holt S."/>
            <person name="Cochrane G."/>
            <person name="Meng A."/>
            <person name="Brown T."/>
            <person name="Cohen L."/>
        </authorList>
    </citation>
    <scope>NUCLEOTIDE SEQUENCE</scope>
    <source>
        <strain evidence="9">NIES-381</strain>
    </source>
</reference>
<sequence length="569" mass="61128">MPVSSVETASTTARVGRVPGGGHHTTLTTQHVTPVHGVRPLVVAARAENFHMREIPAAAIAGPGLQAWGVLVPAIAALCYALGRYLPVYGPGSGSRVVPVDLLSQPCSMAAVAAEKSKANKKQKGPKRPKVTVPPDLMARYGAVQLLNDVLLGKKPLEIAFEQRATGLDSRDRGFTFALTAATLRHLGLLDAVVEQCLNKPLSKSKKTQSLRNLLRIGAAQLLILDTPPHAAVDTSVRLAEAMQYEGMKKLVNAILRTIDRQKETLLAKCRDGPDGARVNVPDWLWDDWVRSYHADVAAAIAQAHAREAPLDITVKTDPAKWAEALGGVVLPTGTVRIADASAVTVTQLPGFEEGEWWVQDIAASLPVKLLGDLKGKKVADVCAAPGGKTLQLAAAGATVLAIDQAEKRLQRLRENLKRTGLEGSVAVVCSDAAEYKPPELFDMVLLDAPCSATGTIRRHPELPWTKSIDDVEYCEKLQAKLLAAVVKQVKVGGIIVYCTCSLQSGEGSKQVERALKELPLQRWKIKKEELEGLENVITSAGDVRSLPSHLDGQGGMDGFYIARLQRTK</sequence>
<feature type="binding site" evidence="5">
    <location>
        <position position="404"/>
    </location>
    <ligand>
        <name>S-adenosyl-L-methionine</name>
        <dbReference type="ChEBI" id="CHEBI:59789"/>
    </ligand>
</feature>
<protein>
    <recommendedName>
        <fullName evidence="8">SAM-dependent MTase RsmB/NOP-type domain-containing protein</fullName>
    </recommendedName>
</protein>
<feature type="domain" description="SAM-dependent MTase RsmB/NOP-type" evidence="8">
    <location>
        <begin position="289"/>
        <end position="568"/>
    </location>
</feature>
<dbReference type="GO" id="GO:0003723">
    <property type="term" value="F:RNA binding"/>
    <property type="evidence" value="ECO:0007669"/>
    <property type="project" value="UniProtKB-UniRule"/>
</dbReference>
<dbReference type="PROSITE" id="PS51686">
    <property type="entry name" value="SAM_MT_RSMB_NOP"/>
    <property type="match status" value="1"/>
</dbReference>
<dbReference type="PANTHER" id="PTHR22807:SF61">
    <property type="entry name" value="NOL1_NOP2_SUN FAMILY PROTEIN _ ANTITERMINATION NUSB DOMAIN-CONTAINING PROTEIN"/>
    <property type="match status" value="1"/>
</dbReference>
<feature type="compositionally biased region" description="Polar residues" evidence="7">
    <location>
        <begin position="1"/>
        <end position="13"/>
    </location>
</feature>
<dbReference type="SUPFAM" id="SSF48013">
    <property type="entry name" value="NusB-like"/>
    <property type="match status" value="1"/>
</dbReference>
<evidence type="ECO:0000256" key="7">
    <source>
        <dbReference type="SAM" id="MobiDB-lite"/>
    </source>
</evidence>
<keyword evidence="1 5" id="KW-0489">Methyltransferase</keyword>
<evidence type="ECO:0000313" key="9">
    <source>
        <dbReference type="EMBL" id="CAD9010622.1"/>
    </source>
</evidence>
<feature type="binding site" evidence="5">
    <location>
        <begin position="383"/>
        <end position="389"/>
    </location>
    <ligand>
        <name>S-adenosyl-L-methionine</name>
        <dbReference type="ChEBI" id="CHEBI:59789"/>
    </ligand>
</feature>
<evidence type="ECO:0000256" key="4">
    <source>
        <dbReference type="ARBA" id="ARBA00022884"/>
    </source>
</evidence>
<dbReference type="PANTHER" id="PTHR22807">
    <property type="entry name" value="NOP2 YEAST -RELATED NOL1/NOP2/FMU SUN DOMAIN-CONTAINING"/>
    <property type="match status" value="1"/>
</dbReference>
<dbReference type="Gene3D" id="3.40.50.150">
    <property type="entry name" value="Vaccinia Virus protein VP39"/>
    <property type="match status" value="1"/>
</dbReference>
<accession>A0A7S1IF98</accession>
<dbReference type="Pfam" id="PF01029">
    <property type="entry name" value="NusB"/>
    <property type="match status" value="1"/>
</dbReference>
<evidence type="ECO:0000256" key="1">
    <source>
        <dbReference type="ARBA" id="ARBA00022603"/>
    </source>
</evidence>
<dbReference type="InterPro" id="IPR006027">
    <property type="entry name" value="NusB_RsmB_TIM44"/>
</dbReference>
<feature type="binding site" evidence="5">
    <location>
        <position position="432"/>
    </location>
    <ligand>
        <name>S-adenosyl-L-methionine</name>
        <dbReference type="ChEBI" id="CHEBI:59789"/>
    </ligand>
</feature>
<evidence type="ECO:0000259" key="8">
    <source>
        <dbReference type="PROSITE" id="PS51686"/>
    </source>
</evidence>
<dbReference type="AlphaFoldDB" id="A0A7S1IF98"/>
<proteinExistence type="inferred from homology"/>
<dbReference type="Gene3D" id="1.10.940.10">
    <property type="entry name" value="NusB-like"/>
    <property type="match status" value="1"/>
</dbReference>
<name>A0A7S1IF98_9EUGL</name>
<dbReference type="InterPro" id="IPR023267">
    <property type="entry name" value="RCMT"/>
</dbReference>
<feature type="region of interest" description="Disordered" evidence="7">
    <location>
        <begin position="1"/>
        <end position="27"/>
    </location>
</feature>
<evidence type="ECO:0000256" key="5">
    <source>
        <dbReference type="PROSITE-ProRule" id="PRU01023"/>
    </source>
</evidence>
<evidence type="ECO:0000256" key="6">
    <source>
        <dbReference type="SAM" id="Coils"/>
    </source>
</evidence>
<dbReference type="InterPro" id="IPR029063">
    <property type="entry name" value="SAM-dependent_MTases_sf"/>
</dbReference>
<evidence type="ECO:0000256" key="3">
    <source>
        <dbReference type="ARBA" id="ARBA00022691"/>
    </source>
</evidence>
<dbReference type="GO" id="GO:0001510">
    <property type="term" value="P:RNA methylation"/>
    <property type="evidence" value="ECO:0007669"/>
    <property type="project" value="InterPro"/>
</dbReference>